<dbReference type="GO" id="GO:0003887">
    <property type="term" value="F:DNA-directed DNA polymerase activity"/>
    <property type="evidence" value="ECO:0007669"/>
    <property type="project" value="UniProtKB-EC"/>
</dbReference>
<evidence type="ECO:0000313" key="2">
    <source>
        <dbReference type="Proteomes" id="UP001652564"/>
    </source>
</evidence>
<keyword evidence="1" id="KW-0548">Nucleotidyltransferase</keyword>
<comment type="caution">
    <text evidence="1">The sequence shown here is derived from an EMBL/GenBank/DDBJ whole genome shotgun (WGS) entry which is preliminary data.</text>
</comment>
<dbReference type="NCBIfam" id="NF004347">
    <property type="entry name" value="PRK05728.1-4"/>
    <property type="match status" value="1"/>
</dbReference>
<dbReference type="Pfam" id="PF04364">
    <property type="entry name" value="DNA_pol3_chi"/>
    <property type="match status" value="1"/>
</dbReference>
<dbReference type="InterPro" id="IPR036768">
    <property type="entry name" value="PolIII_chi_sf"/>
</dbReference>
<organism evidence="1 2">
    <name type="scientific">Albidovulum litorale</name>
    <dbReference type="NCBI Taxonomy" id="2984134"/>
    <lineage>
        <taxon>Bacteria</taxon>
        <taxon>Pseudomonadati</taxon>
        <taxon>Pseudomonadota</taxon>
        <taxon>Alphaproteobacteria</taxon>
        <taxon>Rhodobacterales</taxon>
        <taxon>Paracoccaceae</taxon>
        <taxon>Albidovulum</taxon>
    </lineage>
</organism>
<gene>
    <name evidence="1" type="ORF">OEZ71_00795</name>
</gene>
<keyword evidence="2" id="KW-1185">Reference proteome</keyword>
<protein>
    <submittedName>
        <fullName evidence="1">DNA polymerase III subunit chi</fullName>
        <ecNumber evidence="1">2.7.7.7</ecNumber>
    </submittedName>
</protein>
<dbReference type="PANTHER" id="PTHR38767">
    <property type="entry name" value="DNA POLYMERASE III SUBUNIT CHI"/>
    <property type="match status" value="1"/>
</dbReference>
<sequence>MGNALFYHLTRSPLEATLPMLLTKSLQAGWHVVVRGRDAGRLDWLDQKLWAGPEEGFLPHGIAGGKHDALQPILLTTGTEAPNGAACLMVIDGAEVDPTECARLERVCILFDGNDPAALDHARGQWKALTGAGVVAQYWSEEDGRWQKKAESGPQKA</sequence>
<proteinExistence type="predicted"/>
<dbReference type="Gene3D" id="3.40.50.10110">
    <property type="entry name" value="DNA polymerase III subunit chi"/>
    <property type="match status" value="1"/>
</dbReference>
<name>A0ABT2ZI61_9RHOB</name>
<dbReference type="EC" id="2.7.7.7" evidence="1"/>
<keyword evidence="1" id="KW-0808">Transferase</keyword>
<dbReference type="RefSeq" id="WP_263738030.1">
    <property type="nucleotide sequence ID" value="NZ_JAOWKZ010000001.1"/>
</dbReference>
<reference evidence="1 2" key="1">
    <citation type="submission" date="2022-10" db="EMBL/GenBank/DDBJ databases">
        <title>Defluviimonas sp. nov., isolated from ocean surface sediments.</title>
        <authorList>
            <person name="He W."/>
            <person name="Wang L."/>
            <person name="Zhang D.-F."/>
        </authorList>
    </citation>
    <scope>NUCLEOTIDE SEQUENCE [LARGE SCALE GENOMIC DNA]</scope>
    <source>
        <strain evidence="1 2">WL0050</strain>
    </source>
</reference>
<evidence type="ECO:0000313" key="1">
    <source>
        <dbReference type="EMBL" id="MCV2870827.1"/>
    </source>
</evidence>
<accession>A0ABT2ZI61</accession>
<dbReference type="SUPFAM" id="SSF102400">
    <property type="entry name" value="DNA polymerase III chi subunit"/>
    <property type="match status" value="1"/>
</dbReference>
<dbReference type="Proteomes" id="UP001652564">
    <property type="component" value="Unassembled WGS sequence"/>
</dbReference>
<dbReference type="PANTHER" id="PTHR38767:SF1">
    <property type="entry name" value="DNA POLYMERASE III SUBUNIT CHI"/>
    <property type="match status" value="1"/>
</dbReference>
<dbReference type="EMBL" id="JAOWKZ010000001">
    <property type="protein sequence ID" value="MCV2870827.1"/>
    <property type="molecule type" value="Genomic_DNA"/>
</dbReference>
<dbReference type="InterPro" id="IPR007459">
    <property type="entry name" value="DNA_pol3_chi"/>
</dbReference>